<sequence length="223" mass="25958">MDYSEIKDTLVNTDVLLSLNKRERWSLPATVSHMIREGCFSKTNRMVSLLERHKLKRRSNCVGFACSKEPGRTGPGFHSQNTNTLKESQKKYISYNLNCVDQFESRRKIKKSFAEQKKAVLRERRRDNRSVRVRTFNVFTVEGRKGRNVTNGSSVYRLEVFYPCPQSCSLTYNPKYTDVIMTENDDGEMEIRSNTKNEKKSKKKHRKRLATSNLAALNKEMTI</sequence>
<accession>A0AAV4FR52</accession>
<evidence type="ECO:0000313" key="2">
    <source>
        <dbReference type="Proteomes" id="UP000762676"/>
    </source>
</evidence>
<comment type="caution">
    <text evidence="1">The sequence shown here is derived from an EMBL/GenBank/DDBJ whole genome shotgun (WGS) entry which is preliminary data.</text>
</comment>
<evidence type="ECO:0000313" key="1">
    <source>
        <dbReference type="EMBL" id="GFR74720.1"/>
    </source>
</evidence>
<dbReference type="Proteomes" id="UP000762676">
    <property type="component" value="Unassembled WGS sequence"/>
</dbReference>
<keyword evidence="2" id="KW-1185">Reference proteome</keyword>
<name>A0AAV4FR52_9GAST</name>
<gene>
    <name evidence="1" type="ORF">ElyMa_005761400</name>
</gene>
<organism evidence="1 2">
    <name type="scientific">Elysia marginata</name>
    <dbReference type="NCBI Taxonomy" id="1093978"/>
    <lineage>
        <taxon>Eukaryota</taxon>
        <taxon>Metazoa</taxon>
        <taxon>Spiralia</taxon>
        <taxon>Lophotrochozoa</taxon>
        <taxon>Mollusca</taxon>
        <taxon>Gastropoda</taxon>
        <taxon>Heterobranchia</taxon>
        <taxon>Euthyneura</taxon>
        <taxon>Panpulmonata</taxon>
        <taxon>Sacoglossa</taxon>
        <taxon>Placobranchoidea</taxon>
        <taxon>Plakobranchidae</taxon>
        <taxon>Elysia</taxon>
    </lineage>
</organism>
<dbReference type="EMBL" id="BMAT01011537">
    <property type="protein sequence ID" value="GFR74720.1"/>
    <property type="molecule type" value="Genomic_DNA"/>
</dbReference>
<reference evidence="1 2" key="1">
    <citation type="journal article" date="2021" name="Elife">
        <title>Chloroplast acquisition without the gene transfer in kleptoplastic sea slugs, Plakobranchus ocellatus.</title>
        <authorList>
            <person name="Maeda T."/>
            <person name="Takahashi S."/>
            <person name="Yoshida T."/>
            <person name="Shimamura S."/>
            <person name="Takaki Y."/>
            <person name="Nagai Y."/>
            <person name="Toyoda A."/>
            <person name="Suzuki Y."/>
            <person name="Arimoto A."/>
            <person name="Ishii H."/>
            <person name="Satoh N."/>
            <person name="Nishiyama T."/>
            <person name="Hasebe M."/>
            <person name="Maruyama T."/>
            <person name="Minagawa J."/>
            <person name="Obokata J."/>
            <person name="Shigenobu S."/>
        </authorList>
    </citation>
    <scope>NUCLEOTIDE SEQUENCE [LARGE SCALE GENOMIC DNA]</scope>
</reference>
<dbReference type="AlphaFoldDB" id="A0AAV4FR52"/>
<proteinExistence type="predicted"/>
<protein>
    <submittedName>
        <fullName evidence="1">Uncharacterized protein</fullName>
    </submittedName>
</protein>